<organism evidence="1 2">
    <name type="scientific">Thermogemmatispora aurantia</name>
    <dbReference type="NCBI Taxonomy" id="2045279"/>
    <lineage>
        <taxon>Bacteria</taxon>
        <taxon>Bacillati</taxon>
        <taxon>Chloroflexota</taxon>
        <taxon>Ktedonobacteria</taxon>
        <taxon>Thermogemmatisporales</taxon>
        <taxon>Thermogemmatisporaceae</taxon>
        <taxon>Thermogemmatispora</taxon>
    </lineage>
</organism>
<comment type="caution">
    <text evidence="1">The sequence shown here is derived from an EMBL/GenBank/DDBJ whole genome shotgun (WGS) entry which is preliminary data.</text>
</comment>
<dbReference type="EMBL" id="BKZV01000003">
    <property type="protein sequence ID" value="GER83799.1"/>
    <property type="molecule type" value="Genomic_DNA"/>
</dbReference>
<evidence type="ECO:0000313" key="2">
    <source>
        <dbReference type="Proteomes" id="UP000334820"/>
    </source>
</evidence>
<proteinExistence type="predicted"/>
<evidence type="ECO:0000313" key="1">
    <source>
        <dbReference type="EMBL" id="GER83799.1"/>
    </source>
</evidence>
<name>A0A5J4KAN5_9CHLR</name>
<reference evidence="1 2" key="1">
    <citation type="journal article" date="2019" name="Int. J. Syst. Evol. Microbiol.">
        <title>Thermogemmatispora aurantia sp. nov. and Thermogemmatispora argillosa sp. nov., within the class Ktedonobacteria, and emended description of the genus Thermogemmatispora.</title>
        <authorList>
            <person name="Zheng Y."/>
            <person name="Wang C.M."/>
            <person name="Sakai Y."/>
            <person name="Abe K."/>
            <person name="Yokota A."/>
            <person name="Yabe S."/>
        </authorList>
    </citation>
    <scope>NUCLEOTIDE SEQUENCE [LARGE SCALE GENOMIC DNA]</scope>
    <source>
        <strain evidence="1 2">A1-2</strain>
    </source>
</reference>
<gene>
    <name evidence="1" type="ORF">KTAU_24360</name>
</gene>
<evidence type="ECO:0008006" key="3">
    <source>
        <dbReference type="Google" id="ProtNLM"/>
    </source>
</evidence>
<accession>A0A5J4KAN5</accession>
<dbReference type="AlphaFoldDB" id="A0A5J4KAN5"/>
<sequence>MITPHLSPPAALVLSLSAFHGRGFIAGGIPLDSPLPLLASREAVIGLLVEIAFITTFTQRFLNRLGN</sequence>
<protein>
    <recommendedName>
        <fullName evidence="3">Na+/H+ antiporter MnhB subunit-related protein domain-containing protein</fullName>
    </recommendedName>
</protein>
<keyword evidence="2" id="KW-1185">Reference proteome</keyword>
<dbReference type="Proteomes" id="UP000334820">
    <property type="component" value="Unassembled WGS sequence"/>
</dbReference>
<dbReference type="RefSeq" id="WP_151728519.1">
    <property type="nucleotide sequence ID" value="NZ_BKZV01000003.1"/>
</dbReference>